<protein>
    <submittedName>
        <fullName evidence="3">Transposase</fullName>
    </submittedName>
</protein>
<evidence type="ECO:0000313" key="3">
    <source>
        <dbReference type="EMBL" id="MBB5045271.1"/>
    </source>
</evidence>
<accession>A0A7W7YZP8</accession>
<dbReference type="PANTHER" id="PTHR33055">
    <property type="entry name" value="TRANSPOSASE FOR INSERTION SEQUENCE ELEMENT IS1111A"/>
    <property type="match status" value="1"/>
</dbReference>
<dbReference type="GO" id="GO:0004803">
    <property type="term" value="F:transposase activity"/>
    <property type="evidence" value="ECO:0007669"/>
    <property type="project" value="InterPro"/>
</dbReference>
<dbReference type="Pfam" id="PF02371">
    <property type="entry name" value="Transposase_20"/>
    <property type="match status" value="1"/>
</dbReference>
<keyword evidence="4" id="KW-1185">Reference proteome</keyword>
<proteinExistence type="predicted"/>
<comment type="caution">
    <text evidence="3">The sequence shown here is derived from an EMBL/GenBank/DDBJ whole genome shotgun (WGS) entry which is preliminary data.</text>
</comment>
<dbReference type="GO" id="GO:0006313">
    <property type="term" value="P:DNA transposition"/>
    <property type="evidence" value="ECO:0007669"/>
    <property type="project" value="InterPro"/>
</dbReference>
<dbReference type="InterPro" id="IPR047650">
    <property type="entry name" value="Transpos_IS110"/>
</dbReference>
<dbReference type="InterPro" id="IPR002525">
    <property type="entry name" value="Transp_IS110-like_N"/>
</dbReference>
<dbReference type="InterPro" id="IPR003346">
    <property type="entry name" value="Transposase_20"/>
</dbReference>
<evidence type="ECO:0000313" key="4">
    <source>
        <dbReference type="Proteomes" id="UP000535406"/>
    </source>
</evidence>
<dbReference type="PANTHER" id="PTHR33055:SF13">
    <property type="entry name" value="TRANSPOSASE"/>
    <property type="match status" value="1"/>
</dbReference>
<dbReference type="Pfam" id="PF01548">
    <property type="entry name" value="DEDD_Tnp_IS110"/>
    <property type="match status" value="1"/>
</dbReference>
<gene>
    <name evidence="3" type="ORF">HNQ66_004708</name>
</gene>
<name>A0A7W7YZP8_9HYPH</name>
<reference evidence="3 4" key="1">
    <citation type="submission" date="2020-08" db="EMBL/GenBank/DDBJ databases">
        <title>Genomic Encyclopedia of Type Strains, Phase IV (KMG-IV): sequencing the most valuable type-strain genomes for metagenomic binning, comparative biology and taxonomic classification.</title>
        <authorList>
            <person name="Goeker M."/>
        </authorList>
    </citation>
    <scope>NUCLEOTIDE SEQUENCE [LARGE SCALE GENOMIC DNA]</scope>
    <source>
        <strain evidence="3 4">DSM 21319</strain>
    </source>
</reference>
<evidence type="ECO:0000259" key="1">
    <source>
        <dbReference type="Pfam" id="PF01548"/>
    </source>
</evidence>
<dbReference type="EMBL" id="JACHIK010000038">
    <property type="protein sequence ID" value="MBB5045271.1"/>
    <property type="molecule type" value="Genomic_DNA"/>
</dbReference>
<dbReference type="RefSeq" id="WP_184147291.1">
    <property type="nucleotide sequence ID" value="NZ_JACHIK010000038.1"/>
</dbReference>
<evidence type="ECO:0000259" key="2">
    <source>
        <dbReference type="Pfam" id="PF02371"/>
    </source>
</evidence>
<dbReference type="AlphaFoldDB" id="A0A7W7YZP8"/>
<feature type="domain" description="Transposase IS116/IS110/IS902 C-terminal" evidence="2">
    <location>
        <begin position="194"/>
        <end position="275"/>
    </location>
</feature>
<dbReference type="GO" id="GO:0003677">
    <property type="term" value="F:DNA binding"/>
    <property type="evidence" value="ECO:0007669"/>
    <property type="project" value="InterPro"/>
</dbReference>
<sequence>MIKDTIGVDISKDHLDAHRMSDGAARRFANDTAGHSAFIDWLGQAGPAHDIRVVYEPTGPYHRAFERQVDRAGAALVKVNPRQARRFAEATGKLAKTDRADAAMLARMGAILELEVRSVRGPLLNDLKDLHMAREALIKNRTAARNRAKNLTLAILKRHNAEQLRQIERQIIAIEREIMLIIKHDPDLAGRFDILVSIPGVSTVTAFALLIDMPELGTLEQGQAASLAGLAPVARQSGTWSGRAFIRGGRANVRHALYMPALVAMRFNPDLKAKYDQLKAAGKAPKVAITAIMRKLIVLANALLSKGRKWVPSLP</sequence>
<dbReference type="Proteomes" id="UP000535406">
    <property type="component" value="Unassembled WGS sequence"/>
</dbReference>
<organism evidence="3 4">
    <name type="scientific">Shinella fusca</name>
    <dbReference type="NCBI Taxonomy" id="544480"/>
    <lineage>
        <taxon>Bacteria</taxon>
        <taxon>Pseudomonadati</taxon>
        <taxon>Pseudomonadota</taxon>
        <taxon>Alphaproteobacteria</taxon>
        <taxon>Hyphomicrobiales</taxon>
        <taxon>Rhizobiaceae</taxon>
        <taxon>Shinella</taxon>
    </lineage>
</organism>
<feature type="domain" description="Transposase IS110-like N-terminal" evidence="1">
    <location>
        <begin position="6"/>
        <end position="151"/>
    </location>
</feature>